<accession>A0A290Q2Z9</accession>
<reference evidence="2 3" key="1">
    <citation type="submission" date="2017-09" db="EMBL/GenBank/DDBJ databases">
        <title>Complete genome sequence of Verrucomicrobial strain HZ-65, isolated from freshwater.</title>
        <authorList>
            <person name="Choi A."/>
        </authorList>
    </citation>
    <scope>NUCLEOTIDE SEQUENCE [LARGE SCALE GENOMIC DNA]</scope>
    <source>
        <strain evidence="2 3">HZ-65</strain>
    </source>
</reference>
<dbReference type="GO" id="GO:0016787">
    <property type="term" value="F:hydrolase activity"/>
    <property type="evidence" value="ECO:0007669"/>
    <property type="project" value="InterPro"/>
</dbReference>
<dbReference type="InterPro" id="IPR029052">
    <property type="entry name" value="Metallo-depent_PP-like"/>
</dbReference>
<dbReference type="AlphaFoldDB" id="A0A290Q2Z9"/>
<feature type="domain" description="Calcineurin-like phosphoesterase" evidence="1">
    <location>
        <begin position="25"/>
        <end position="119"/>
    </location>
</feature>
<evidence type="ECO:0000259" key="1">
    <source>
        <dbReference type="Pfam" id="PF00149"/>
    </source>
</evidence>
<name>A0A290Q2Z9_9BACT</name>
<proteinExistence type="predicted"/>
<sequence length="223" mass="25007">MTPPRHQISPGIHLDSRRALFIESLRILVVADLHWGYVESHRARGNLLPHWGDAEIASQLRSLIADYQPREMIWLGDSLNAPTGRTAAEKFLTDLSTPTGPDIFILAGNHDHRWSRANLRELQRPGFFFHHGDDTKLKAPADTLEIIGHHHPAVSLYDGAGTRLKLPALVASSSRLILPAFSPWSAGTNWLNYVEPKEFLWAIAPSRIFAVKPEHHGILRGRP</sequence>
<gene>
    <name evidence="2" type="ORF">CMV30_01765</name>
</gene>
<dbReference type="InterPro" id="IPR004843">
    <property type="entry name" value="Calcineurin-like_PHP"/>
</dbReference>
<evidence type="ECO:0000313" key="2">
    <source>
        <dbReference type="EMBL" id="ATC62793.1"/>
    </source>
</evidence>
<protein>
    <recommendedName>
        <fullName evidence="1">Calcineurin-like phosphoesterase domain-containing protein</fullName>
    </recommendedName>
</protein>
<keyword evidence="3" id="KW-1185">Reference proteome</keyword>
<dbReference type="PANTHER" id="PTHR39323:SF1">
    <property type="entry name" value="BLR1149 PROTEIN"/>
    <property type="match status" value="1"/>
</dbReference>
<dbReference type="RefSeq" id="WP_096054428.1">
    <property type="nucleotide sequence ID" value="NZ_CP023344.1"/>
</dbReference>
<dbReference type="Gene3D" id="3.60.21.10">
    <property type="match status" value="1"/>
</dbReference>
<dbReference type="EMBL" id="CP023344">
    <property type="protein sequence ID" value="ATC62793.1"/>
    <property type="molecule type" value="Genomic_DNA"/>
</dbReference>
<dbReference type="Pfam" id="PF00149">
    <property type="entry name" value="Metallophos"/>
    <property type="match status" value="1"/>
</dbReference>
<dbReference type="PANTHER" id="PTHR39323">
    <property type="entry name" value="BLR1149 PROTEIN"/>
    <property type="match status" value="1"/>
</dbReference>
<dbReference type="SUPFAM" id="SSF56300">
    <property type="entry name" value="Metallo-dependent phosphatases"/>
    <property type="match status" value="1"/>
</dbReference>
<organism evidence="2 3">
    <name type="scientific">Nibricoccus aquaticus</name>
    <dbReference type="NCBI Taxonomy" id="2576891"/>
    <lineage>
        <taxon>Bacteria</taxon>
        <taxon>Pseudomonadati</taxon>
        <taxon>Verrucomicrobiota</taxon>
        <taxon>Opitutia</taxon>
        <taxon>Opitutales</taxon>
        <taxon>Opitutaceae</taxon>
        <taxon>Nibricoccus</taxon>
    </lineage>
</organism>
<dbReference type="KEGG" id="vbh:CMV30_01765"/>
<evidence type="ECO:0000313" key="3">
    <source>
        <dbReference type="Proteomes" id="UP000217265"/>
    </source>
</evidence>
<dbReference type="PIRSF" id="PIRSF000887">
    <property type="entry name" value="Pesterase_MJ0037"/>
    <property type="match status" value="1"/>
</dbReference>
<dbReference type="Proteomes" id="UP000217265">
    <property type="component" value="Chromosome"/>
</dbReference>
<dbReference type="OrthoDB" id="191403at2"/>
<dbReference type="InterPro" id="IPR024173">
    <property type="entry name" value="Pesterase_MJ0037-like"/>
</dbReference>